<accession>A0A916XFI9</accession>
<name>A0A916XFI9_9BURK</name>
<evidence type="ECO:0000313" key="2">
    <source>
        <dbReference type="Proteomes" id="UP000637423"/>
    </source>
</evidence>
<keyword evidence="2" id="KW-1185">Reference proteome</keyword>
<organism evidence="1 2">
    <name type="scientific">Undibacterium terreum</name>
    <dbReference type="NCBI Taxonomy" id="1224302"/>
    <lineage>
        <taxon>Bacteria</taxon>
        <taxon>Pseudomonadati</taxon>
        <taxon>Pseudomonadota</taxon>
        <taxon>Betaproteobacteria</taxon>
        <taxon>Burkholderiales</taxon>
        <taxon>Oxalobacteraceae</taxon>
        <taxon>Undibacterium</taxon>
    </lineage>
</organism>
<evidence type="ECO:0000313" key="1">
    <source>
        <dbReference type="EMBL" id="GGC69654.1"/>
    </source>
</evidence>
<reference evidence="1" key="1">
    <citation type="journal article" date="2014" name="Int. J. Syst. Evol. Microbiol.">
        <title>Complete genome sequence of Corynebacterium casei LMG S-19264T (=DSM 44701T), isolated from a smear-ripened cheese.</title>
        <authorList>
            <consortium name="US DOE Joint Genome Institute (JGI-PGF)"/>
            <person name="Walter F."/>
            <person name="Albersmeier A."/>
            <person name="Kalinowski J."/>
            <person name="Ruckert C."/>
        </authorList>
    </citation>
    <scope>NUCLEOTIDE SEQUENCE</scope>
    <source>
        <strain evidence="1">CGMCC 1.10998</strain>
    </source>
</reference>
<sequence length="188" mass="21196">MTAPFISPADIVAATQTWLEKAVIGLNLCPFAKAPFVKEQIRYVVSQARTPEDLLKDLISELETLAEANPEQIETTLLIHPAVLLDFLDYNDFLDVADGALEDLDLDGQIQVASFHPDYQFAGTEVDDIENYTNRSPFPMLHLLREESVDKAVLSFPDADAIYEKNMETMRTLGHEGWRRLFSTHGKK</sequence>
<comment type="caution">
    <text evidence="1">The sequence shown here is derived from an EMBL/GenBank/DDBJ whole genome shotgun (WGS) entry which is preliminary data.</text>
</comment>
<dbReference type="Proteomes" id="UP000637423">
    <property type="component" value="Unassembled WGS sequence"/>
</dbReference>
<dbReference type="Pfam" id="PF07209">
    <property type="entry name" value="DUF1415"/>
    <property type="match status" value="1"/>
</dbReference>
<reference evidence="1" key="2">
    <citation type="submission" date="2020-09" db="EMBL/GenBank/DDBJ databases">
        <authorList>
            <person name="Sun Q."/>
            <person name="Zhou Y."/>
        </authorList>
    </citation>
    <scope>NUCLEOTIDE SEQUENCE</scope>
    <source>
        <strain evidence="1">CGMCC 1.10998</strain>
    </source>
</reference>
<dbReference type="EMBL" id="BMED01000001">
    <property type="protein sequence ID" value="GGC69654.1"/>
    <property type="molecule type" value="Genomic_DNA"/>
</dbReference>
<dbReference type="InterPro" id="IPR009858">
    <property type="entry name" value="DUF1415"/>
</dbReference>
<gene>
    <name evidence="1" type="ORF">GCM10011396_15830</name>
</gene>
<dbReference type="AlphaFoldDB" id="A0A916XFI9"/>
<protein>
    <recommendedName>
        <fullName evidence="3">DUF1415 domain-containing protein</fullName>
    </recommendedName>
</protein>
<evidence type="ECO:0008006" key="3">
    <source>
        <dbReference type="Google" id="ProtNLM"/>
    </source>
</evidence>
<proteinExistence type="predicted"/>